<protein>
    <recommendedName>
        <fullName evidence="2">Retrotransposon gag domain-containing protein</fullName>
    </recommendedName>
</protein>
<dbReference type="Pfam" id="PF03732">
    <property type="entry name" value="Retrotrans_gag"/>
    <property type="match status" value="1"/>
</dbReference>
<evidence type="ECO:0000313" key="3">
    <source>
        <dbReference type="EMBL" id="CAD1821855.1"/>
    </source>
</evidence>
<organism evidence="3">
    <name type="scientific">Ananas comosus var. bracteatus</name>
    <name type="common">red pineapple</name>
    <dbReference type="NCBI Taxonomy" id="296719"/>
    <lineage>
        <taxon>Eukaryota</taxon>
        <taxon>Viridiplantae</taxon>
        <taxon>Streptophyta</taxon>
        <taxon>Embryophyta</taxon>
        <taxon>Tracheophyta</taxon>
        <taxon>Spermatophyta</taxon>
        <taxon>Magnoliopsida</taxon>
        <taxon>Liliopsida</taxon>
        <taxon>Poales</taxon>
        <taxon>Bromeliaceae</taxon>
        <taxon>Bromelioideae</taxon>
        <taxon>Ananas</taxon>
    </lineage>
</organism>
<name>A0A6V7NTF9_ANACO</name>
<reference evidence="3" key="1">
    <citation type="submission" date="2020-07" db="EMBL/GenBank/DDBJ databases">
        <authorList>
            <person name="Lin J."/>
        </authorList>
    </citation>
    <scope>NUCLEOTIDE SEQUENCE</scope>
</reference>
<proteinExistence type="predicted"/>
<dbReference type="AlphaFoldDB" id="A0A6V7NTF9"/>
<evidence type="ECO:0000259" key="2">
    <source>
        <dbReference type="Pfam" id="PF03732"/>
    </source>
</evidence>
<dbReference type="EMBL" id="LR862141">
    <property type="protein sequence ID" value="CAD1821855.1"/>
    <property type="molecule type" value="Genomic_DNA"/>
</dbReference>
<gene>
    <name evidence="3" type="ORF">CB5_LOCUS5066</name>
</gene>
<dbReference type="InterPro" id="IPR005162">
    <property type="entry name" value="Retrotrans_gag_dom"/>
</dbReference>
<sequence length="138" mass="16340">MFTEYFPDSDKRKMREDFRKLKQGNRTVREYEREFTHLLNCVPDVARIEQDRVECFVRGLRPGVFRMVHAFKFRTFAEVLDRALWVEHGNACEREEREHLRKTKERNGLAVVRGDSLVPRSPRSTRGGSPKARDLCDV</sequence>
<evidence type="ECO:0000256" key="1">
    <source>
        <dbReference type="SAM" id="MobiDB-lite"/>
    </source>
</evidence>
<feature type="domain" description="Retrotransposon gag" evidence="2">
    <location>
        <begin position="3"/>
        <end position="62"/>
    </location>
</feature>
<accession>A0A6V7NTF9</accession>
<feature type="region of interest" description="Disordered" evidence="1">
    <location>
        <begin position="97"/>
        <end position="138"/>
    </location>
</feature>